<dbReference type="Proteomes" id="UP001527181">
    <property type="component" value="Unassembled WGS sequence"/>
</dbReference>
<gene>
    <name evidence="2" type="ORF">HMI46_26615</name>
    <name evidence="1" type="ORF">M5X12_05430</name>
</gene>
<dbReference type="Proteomes" id="UP000552038">
    <property type="component" value="Unassembled WGS sequence"/>
</dbReference>
<comment type="caution">
    <text evidence="2">The sequence shown here is derived from an EMBL/GenBank/DDBJ whole genome shotgun (WGS) entry which is preliminary data.</text>
</comment>
<dbReference type="RefSeq" id="WP_171419975.1">
    <property type="nucleotide sequence ID" value="NZ_JABFOR010000076.1"/>
</dbReference>
<keyword evidence="4" id="KW-1185">Reference proteome</keyword>
<reference evidence="1 4" key="2">
    <citation type="submission" date="2022-05" db="EMBL/GenBank/DDBJ databases">
        <title>Genome Sequencing of Bee-Associated Microbes.</title>
        <authorList>
            <person name="Dunlap C."/>
        </authorList>
    </citation>
    <scope>NUCLEOTIDE SEQUENCE [LARGE SCALE GENOMIC DNA]</scope>
    <source>
        <strain evidence="1 4">NRRL B-04010</strain>
    </source>
</reference>
<reference evidence="2 3" key="1">
    <citation type="submission" date="2020-05" db="EMBL/GenBank/DDBJ databases">
        <title>Whole genome sequencing and identification of novel metabolites from Paenibacillus alvei strain JR949.</title>
        <authorList>
            <person name="Rajendhran J."/>
            <person name="Sree Pranav P."/>
            <person name="Mahalakshmi B."/>
            <person name="Karthikeyan R."/>
        </authorList>
    </citation>
    <scope>NUCLEOTIDE SEQUENCE [LARGE SCALE GENOMIC DNA]</scope>
    <source>
        <strain evidence="2 3">JR949</strain>
    </source>
</reference>
<dbReference type="EMBL" id="JAMDNP010000006">
    <property type="protein sequence ID" value="MCY9760019.1"/>
    <property type="molecule type" value="Genomic_DNA"/>
</dbReference>
<proteinExistence type="predicted"/>
<dbReference type="EMBL" id="JABFOR010000076">
    <property type="protein sequence ID" value="NOJ74086.1"/>
    <property type="molecule type" value="Genomic_DNA"/>
</dbReference>
<sequence>MLHDVSDSYLLAKGKFPNIVFDSHQPKEGLYIRLRLDQSWEQQAEQFTQNHIIIQAKDDAAPNQQQLYDWFITRDYYSSLITMNKAVDPGKQIHSNNPFALYAKREVFLGEKQGSNKSTMQEHVNRFLDMTKPNEIQQKWNSLLPKKLQKGADALTPDILFSNTEYAAALEYLISDERSERVARVAAWYTDNLQHLTEFIKSIEFRNYIKLFFISTQDDHTLESQRCEQMYRLEHLLYTIPKIYNSNDYNQIVDGQLVGLPSFNVSMNSKKPYLEHKSMRVQVPIRVSLQDAILIKRASEWLLSKPKNVMNKLSYVKDFTLSFTAKPEGAYHVYIDGKENEVLDYENVPFPTEVSVKISINNVLGITMGKEKMRKEYPRIENVEQLQREISRHFFRGRMNEQFVRAEPKPKSKEFTSIMAALFIQSRQAFHDWLYKGTEITIRPLFARTTLRLIQEQLMYVEPVGQNNGYSLDLRWLADAMNFRLSLISYLERNEGGMTVSDRIAEVMKSLKTKLEAGNSGCICSNDNEYYFLVGQLAYYLKSQSETQQKTGELLGPFLMAKRSEQMKVRLQEAYILHKHKIGLQHVKFNRAFSSVFGYVPDADMDEDGMEMFMAGLFADNWFYEKNDKSSNSED</sequence>
<accession>A0AAP7A698</accession>
<evidence type="ECO:0008006" key="5">
    <source>
        <dbReference type="Google" id="ProtNLM"/>
    </source>
</evidence>
<evidence type="ECO:0000313" key="3">
    <source>
        <dbReference type="Proteomes" id="UP000552038"/>
    </source>
</evidence>
<evidence type="ECO:0000313" key="4">
    <source>
        <dbReference type="Proteomes" id="UP001527181"/>
    </source>
</evidence>
<dbReference type="AlphaFoldDB" id="A0AAP7A698"/>
<evidence type="ECO:0000313" key="2">
    <source>
        <dbReference type="EMBL" id="NOJ74086.1"/>
    </source>
</evidence>
<name>A0AAP7A698_PAEAL</name>
<evidence type="ECO:0000313" key="1">
    <source>
        <dbReference type="EMBL" id="MCY9760019.1"/>
    </source>
</evidence>
<protein>
    <recommendedName>
        <fullName evidence="5">CRISPR-associated protein Csh1</fullName>
    </recommendedName>
</protein>
<organism evidence="2 3">
    <name type="scientific">Paenibacillus alvei</name>
    <name type="common">Bacillus alvei</name>
    <dbReference type="NCBI Taxonomy" id="44250"/>
    <lineage>
        <taxon>Bacteria</taxon>
        <taxon>Bacillati</taxon>
        <taxon>Bacillota</taxon>
        <taxon>Bacilli</taxon>
        <taxon>Bacillales</taxon>
        <taxon>Paenibacillaceae</taxon>
        <taxon>Paenibacillus</taxon>
    </lineage>
</organism>